<feature type="compositionally biased region" description="Polar residues" evidence="5">
    <location>
        <begin position="405"/>
        <end position="417"/>
    </location>
</feature>
<dbReference type="PROSITE" id="PS50089">
    <property type="entry name" value="ZF_RING_2"/>
    <property type="match status" value="1"/>
</dbReference>
<dbReference type="InterPro" id="IPR011011">
    <property type="entry name" value="Znf_FYVE_PHD"/>
</dbReference>
<evidence type="ECO:0000313" key="9">
    <source>
        <dbReference type="Proteomes" id="UP001345013"/>
    </source>
</evidence>
<feature type="domain" description="PHD-type" evidence="6">
    <location>
        <begin position="139"/>
        <end position="187"/>
    </location>
</feature>
<comment type="caution">
    <text evidence="8">The sequence shown here is derived from an EMBL/GenBank/DDBJ whole genome shotgun (WGS) entry which is preliminary data.</text>
</comment>
<feature type="compositionally biased region" description="Low complexity" evidence="5">
    <location>
        <begin position="448"/>
        <end position="462"/>
    </location>
</feature>
<feature type="compositionally biased region" description="Polar residues" evidence="5">
    <location>
        <begin position="545"/>
        <end position="562"/>
    </location>
</feature>
<keyword evidence="1" id="KW-0479">Metal-binding</keyword>
<keyword evidence="9" id="KW-1185">Reference proteome</keyword>
<dbReference type="EMBL" id="JAVRRG010000025">
    <property type="protein sequence ID" value="KAK5095846.1"/>
    <property type="molecule type" value="Genomic_DNA"/>
</dbReference>
<evidence type="ECO:0000256" key="4">
    <source>
        <dbReference type="PROSITE-ProRule" id="PRU00175"/>
    </source>
</evidence>
<dbReference type="Gene3D" id="3.30.40.10">
    <property type="entry name" value="Zinc/RING finger domain, C3HC4 (zinc finger)"/>
    <property type="match status" value="2"/>
</dbReference>
<dbReference type="SUPFAM" id="SSF57903">
    <property type="entry name" value="FYVE/PHD zinc finger"/>
    <property type="match status" value="1"/>
</dbReference>
<sequence>MSDTCIVCLGDLSTGIDGVAEQSTTLAKSPAAAAEDAESAASSPARVPPTTNDNVENTTTGAPELIAHLLPCGHNLHNECLKPWVERANSCPICRASFHLVELVNHVGGDVLSSYTVQDKAQVAEIDPSMFLEVPDEDEEVCQVCGEADNEDILMYCDGCGKLWHTYCVDIDEVPYTSWFCDNCASERVTDPQQRTSRRGRGPVGRRRTRGMERRRRVNNATNDDGWNQVWQSVWSSLSLDLDFPFEEDESPASLMRRHRQAVEADRREHEAWERRMRVAELAGAGNRFRQIESTLLDDTATSRRHAGPTAPPQESAEEAAAWDAFAEARGEAVQPESSSTRRRKRKSRTSSPVTAREVSSSPAREVKRRRTSTPAPQLPRRTPAAVRSSPSRRIPPQPRPRNVLDSSAPSFLQSLLQEVEDSAGPAGPTSHRPSPRYPASPPAEQQSPRPSSPATSNPSSPRALSATPPPTNGFRPSSPPGLSSSIQPVFPPAGFSPQRSQSPEPKAKSPEPPPLRENGVRAQHVPNIARPKPRRPRVPIAHATSPSTRARSNETSPTRETITANKADVQKLVSAALKPHYHEQKISKDEYTTINRDVSRMLYEKIGDFEALDLEGKAKWEKVAGDEVNKAVTALRP</sequence>
<feature type="region of interest" description="Disordered" evidence="5">
    <location>
        <begin position="296"/>
        <end position="562"/>
    </location>
</feature>
<evidence type="ECO:0000256" key="3">
    <source>
        <dbReference type="ARBA" id="ARBA00022833"/>
    </source>
</evidence>
<dbReference type="Proteomes" id="UP001345013">
    <property type="component" value="Unassembled WGS sequence"/>
</dbReference>
<evidence type="ECO:0000256" key="5">
    <source>
        <dbReference type="SAM" id="MobiDB-lite"/>
    </source>
</evidence>
<dbReference type="InterPro" id="IPR001965">
    <property type="entry name" value="Znf_PHD"/>
</dbReference>
<evidence type="ECO:0000259" key="7">
    <source>
        <dbReference type="PROSITE" id="PS50089"/>
    </source>
</evidence>
<evidence type="ECO:0000313" key="8">
    <source>
        <dbReference type="EMBL" id="KAK5095846.1"/>
    </source>
</evidence>
<dbReference type="InterPro" id="IPR047157">
    <property type="entry name" value="PHRF1/Atg35"/>
</dbReference>
<feature type="region of interest" description="Disordered" evidence="5">
    <location>
        <begin position="30"/>
        <end position="58"/>
    </location>
</feature>
<evidence type="ECO:0000256" key="1">
    <source>
        <dbReference type="ARBA" id="ARBA00022723"/>
    </source>
</evidence>
<feature type="compositionally biased region" description="Low complexity" evidence="5">
    <location>
        <begin position="313"/>
        <end position="328"/>
    </location>
</feature>
<dbReference type="SMART" id="SM00184">
    <property type="entry name" value="RING"/>
    <property type="match status" value="2"/>
</dbReference>
<accession>A0ABR0KGJ1</accession>
<keyword evidence="2 4" id="KW-0863">Zinc-finger</keyword>
<feature type="compositionally biased region" description="Low complexity" evidence="5">
    <location>
        <begin position="30"/>
        <end position="45"/>
    </location>
</feature>
<feature type="compositionally biased region" description="Polar residues" evidence="5">
    <location>
        <begin position="49"/>
        <end position="58"/>
    </location>
</feature>
<feature type="compositionally biased region" description="Low complexity" evidence="5">
    <location>
        <begin position="380"/>
        <end position="393"/>
    </location>
</feature>
<dbReference type="SMART" id="SM00249">
    <property type="entry name" value="PHD"/>
    <property type="match status" value="1"/>
</dbReference>
<evidence type="ECO:0000256" key="2">
    <source>
        <dbReference type="ARBA" id="ARBA00022771"/>
    </source>
</evidence>
<dbReference type="InterPro" id="IPR001841">
    <property type="entry name" value="Znf_RING"/>
</dbReference>
<feature type="compositionally biased region" description="Basic residues" evidence="5">
    <location>
        <begin position="196"/>
        <end position="212"/>
    </location>
</feature>
<feature type="region of interest" description="Disordered" evidence="5">
    <location>
        <begin position="191"/>
        <end position="212"/>
    </location>
</feature>
<dbReference type="Pfam" id="PF13639">
    <property type="entry name" value="zf-RING_2"/>
    <property type="match status" value="1"/>
</dbReference>
<organism evidence="8 9">
    <name type="scientific">Lithohypha guttulata</name>
    <dbReference type="NCBI Taxonomy" id="1690604"/>
    <lineage>
        <taxon>Eukaryota</taxon>
        <taxon>Fungi</taxon>
        <taxon>Dikarya</taxon>
        <taxon>Ascomycota</taxon>
        <taxon>Pezizomycotina</taxon>
        <taxon>Eurotiomycetes</taxon>
        <taxon>Chaetothyriomycetidae</taxon>
        <taxon>Chaetothyriales</taxon>
        <taxon>Trichomeriaceae</taxon>
        <taxon>Lithohypha</taxon>
    </lineage>
</organism>
<dbReference type="PANTHER" id="PTHR12618">
    <property type="entry name" value="PHD AND RING FINGER DOMAIN-CONTAINING PROTEIN 1"/>
    <property type="match status" value="1"/>
</dbReference>
<dbReference type="PROSITE" id="PS01359">
    <property type="entry name" value="ZF_PHD_1"/>
    <property type="match status" value="1"/>
</dbReference>
<proteinExistence type="predicted"/>
<dbReference type="SUPFAM" id="SSF57850">
    <property type="entry name" value="RING/U-box"/>
    <property type="match status" value="1"/>
</dbReference>
<reference evidence="8 9" key="1">
    <citation type="submission" date="2023-08" db="EMBL/GenBank/DDBJ databases">
        <title>Black Yeasts Isolated from many extreme environments.</title>
        <authorList>
            <person name="Coleine C."/>
            <person name="Stajich J.E."/>
            <person name="Selbmann L."/>
        </authorList>
    </citation>
    <scope>NUCLEOTIDE SEQUENCE [LARGE SCALE GENOMIC DNA]</scope>
    <source>
        <strain evidence="8 9">CCFEE 5885</strain>
    </source>
</reference>
<dbReference type="PROSITE" id="PS50016">
    <property type="entry name" value="ZF_PHD_2"/>
    <property type="match status" value="1"/>
</dbReference>
<dbReference type="InterPro" id="IPR019787">
    <property type="entry name" value="Znf_PHD-finger"/>
</dbReference>
<evidence type="ECO:0008006" key="10">
    <source>
        <dbReference type="Google" id="ProtNLM"/>
    </source>
</evidence>
<dbReference type="InterPro" id="IPR013083">
    <property type="entry name" value="Znf_RING/FYVE/PHD"/>
</dbReference>
<dbReference type="InterPro" id="IPR019786">
    <property type="entry name" value="Zinc_finger_PHD-type_CS"/>
</dbReference>
<protein>
    <recommendedName>
        <fullName evidence="10">PHD and RING finger domain-containing protein</fullName>
    </recommendedName>
</protein>
<feature type="domain" description="RING-type" evidence="7">
    <location>
        <begin position="5"/>
        <end position="95"/>
    </location>
</feature>
<keyword evidence="3" id="KW-0862">Zinc</keyword>
<name>A0ABR0KGJ1_9EURO</name>
<dbReference type="Pfam" id="PF00628">
    <property type="entry name" value="PHD"/>
    <property type="match status" value="1"/>
</dbReference>
<gene>
    <name evidence="8" type="ORF">LTR24_002810</name>
</gene>
<dbReference type="PANTHER" id="PTHR12618:SF20">
    <property type="entry name" value="PHD AND RING FINGER DOMAIN-CONTAINING PROTEIN 1"/>
    <property type="match status" value="1"/>
</dbReference>
<evidence type="ECO:0000259" key="6">
    <source>
        <dbReference type="PROSITE" id="PS50016"/>
    </source>
</evidence>